<dbReference type="EMBL" id="CP074694">
    <property type="protein sequence ID" value="QVL34061.1"/>
    <property type="molecule type" value="Genomic_DNA"/>
</dbReference>
<feature type="transmembrane region" description="Helical" evidence="1">
    <location>
        <begin position="57"/>
        <end position="82"/>
    </location>
</feature>
<keyword evidence="1" id="KW-0812">Transmembrane</keyword>
<organism evidence="2 3">
    <name type="scientific">Telmatocola sphagniphila</name>
    <dbReference type="NCBI Taxonomy" id="1123043"/>
    <lineage>
        <taxon>Bacteria</taxon>
        <taxon>Pseudomonadati</taxon>
        <taxon>Planctomycetota</taxon>
        <taxon>Planctomycetia</taxon>
        <taxon>Gemmatales</taxon>
        <taxon>Gemmataceae</taxon>
    </lineage>
</organism>
<keyword evidence="3" id="KW-1185">Reference proteome</keyword>
<reference evidence="2" key="1">
    <citation type="submission" date="2021-05" db="EMBL/GenBank/DDBJ databases">
        <title>Complete genome sequence of the cellulolytic planctomycete Telmatocola sphagniphila SP2T and characterization of the first cellulase from planctomycetes.</title>
        <authorList>
            <person name="Rakitin A.L."/>
            <person name="Beletsky A.V."/>
            <person name="Naumoff D.G."/>
            <person name="Kulichevskaya I.S."/>
            <person name="Mardanov A.V."/>
            <person name="Ravin N.V."/>
            <person name="Dedysh S.N."/>
        </authorList>
    </citation>
    <scope>NUCLEOTIDE SEQUENCE</scope>
    <source>
        <strain evidence="2">SP2T</strain>
    </source>
</reference>
<name>A0A8E6F021_9BACT</name>
<gene>
    <name evidence="2" type="ORF">KIH39_09185</name>
</gene>
<keyword evidence="1" id="KW-0472">Membrane</keyword>
<evidence type="ECO:0000313" key="3">
    <source>
        <dbReference type="Proteomes" id="UP000676194"/>
    </source>
</evidence>
<evidence type="ECO:0000256" key="1">
    <source>
        <dbReference type="SAM" id="Phobius"/>
    </source>
</evidence>
<dbReference type="RefSeq" id="WP_213499034.1">
    <property type="nucleotide sequence ID" value="NZ_CP074694.1"/>
</dbReference>
<evidence type="ECO:0000313" key="2">
    <source>
        <dbReference type="EMBL" id="QVL34061.1"/>
    </source>
</evidence>
<dbReference type="Proteomes" id="UP000676194">
    <property type="component" value="Chromosome"/>
</dbReference>
<keyword evidence="1" id="KW-1133">Transmembrane helix</keyword>
<proteinExistence type="predicted"/>
<dbReference type="AlphaFoldDB" id="A0A8E6F021"/>
<protein>
    <submittedName>
        <fullName evidence="2">Uncharacterized protein</fullName>
    </submittedName>
</protein>
<accession>A0A8E6F021</accession>
<dbReference type="KEGG" id="tsph:KIH39_09185"/>
<sequence>MKLLHYRGECGYFREDYSGRNGARLLDLAKIAEGYLNQPMRKYRKFNNLSGGETPQIIQVFKVSIIILLTLNAGGLIAYLALSGNKGDHPRNGDANPFASVPEFKINPQTFDTKINLEKALSQIPQSKNQTLSKASLQILRPGMTLDEVEVLLGAGKQANKEDIKIAFGNGSIKGAVDGPPEDQWMNNAQKSGVTAWYQWRENDSSIFVGFAIGKRSGKLKALLSFWVERFSVSGGLYGFRTDAGFLAFGDPDQITDARDAENRKINDPKWKKGAARQLLLGRWQDSIRRICEFKSDGTLKGYAQGNSICTFRFIDEDHIEITIPETRMQPGRILRHRVLINKEELLLVWELGNQNVLSEYKRAK</sequence>